<dbReference type="Proteomes" id="UP000095282">
    <property type="component" value="Unplaced"/>
</dbReference>
<evidence type="ECO:0000313" key="2">
    <source>
        <dbReference type="WBParaSite" id="Csp11.Scaffold630.g18826.t1"/>
    </source>
</evidence>
<organism evidence="1 2">
    <name type="scientific">Caenorhabditis tropicalis</name>
    <dbReference type="NCBI Taxonomy" id="1561998"/>
    <lineage>
        <taxon>Eukaryota</taxon>
        <taxon>Metazoa</taxon>
        <taxon>Ecdysozoa</taxon>
        <taxon>Nematoda</taxon>
        <taxon>Chromadorea</taxon>
        <taxon>Rhabditida</taxon>
        <taxon>Rhabditina</taxon>
        <taxon>Rhabditomorpha</taxon>
        <taxon>Rhabditoidea</taxon>
        <taxon>Rhabditidae</taxon>
        <taxon>Peloderinae</taxon>
        <taxon>Caenorhabditis</taxon>
    </lineage>
</organism>
<accession>A0A1I7US86</accession>
<proteinExistence type="predicted"/>
<sequence length="194" mass="22467">MEELSDFISDFTDGISEELSSIVNNAFAELYVDYEMNPTHKNLNNAVTSLYDVFHDTQGINENIGIPTLEYLMDSFCDTIKVELPELYAEDFDFLENYDDFEDEEFSQATEIPLDYRIPNIRSLIDELRPNLACELHQSLLAAQAQVFDTAMLNKSEWDYEVIGDIFESVFNNLQSLRVVVMNHRRANGMEYIE</sequence>
<reference evidence="2" key="1">
    <citation type="submission" date="2016-11" db="UniProtKB">
        <authorList>
            <consortium name="WormBaseParasite"/>
        </authorList>
    </citation>
    <scope>IDENTIFICATION</scope>
</reference>
<dbReference type="AlphaFoldDB" id="A0A1I7US86"/>
<dbReference type="eggNOG" id="ENOG502TKAQ">
    <property type="taxonomic scope" value="Eukaryota"/>
</dbReference>
<dbReference type="WBParaSite" id="Csp11.Scaffold630.g18826.t1">
    <property type="protein sequence ID" value="Csp11.Scaffold630.g18826.t1"/>
    <property type="gene ID" value="Csp11.Scaffold630.g18826"/>
</dbReference>
<name>A0A1I7US86_9PELO</name>
<evidence type="ECO:0000313" key="1">
    <source>
        <dbReference type="Proteomes" id="UP000095282"/>
    </source>
</evidence>
<protein>
    <submittedName>
        <fullName evidence="2">Protein phosphatase CheZ</fullName>
    </submittedName>
</protein>
<keyword evidence="1" id="KW-1185">Reference proteome</keyword>